<feature type="transmembrane region" description="Helical" evidence="9">
    <location>
        <begin position="46"/>
        <end position="64"/>
    </location>
</feature>
<comment type="catalytic activity">
    <reaction evidence="1">
        <text>ATP + protein L-histidine = ADP + protein N-phospho-L-histidine.</text>
        <dbReference type="EC" id="2.7.13.3"/>
    </reaction>
</comment>
<evidence type="ECO:0000256" key="6">
    <source>
        <dbReference type="ARBA" id="ARBA00022777"/>
    </source>
</evidence>
<feature type="transmembrane region" description="Helical" evidence="9">
    <location>
        <begin position="155"/>
        <end position="183"/>
    </location>
</feature>
<keyword evidence="12" id="KW-1185">Reference proteome</keyword>
<evidence type="ECO:0000256" key="7">
    <source>
        <dbReference type="ARBA" id="ARBA00022840"/>
    </source>
</evidence>
<dbReference type="InterPro" id="IPR011712">
    <property type="entry name" value="Sig_transdc_His_kin_sub3_dim/P"/>
</dbReference>
<dbReference type="PANTHER" id="PTHR24421">
    <property type="entry name" value="NITRATE/NITRITE SENSOR PROTEIN NARX-RELATED"/>
    <property type="match status" value="1"/>
</dbReference>
<dbReference type="AlphaFoldDB" id="A0A939JQG4"/>
<name>A0A939JQG4_9ACTN</name>
<dbReference type="GO" id="GO:0005524">
    <property type="term" value="F:ATP binding"/>
    <property type="evidence" value="ECO:0007669"/>
    <property type="project" value="UniProtKB-KW"/>
</dbReference>
<dbReference type="Proteomes" id="UP000664781">
    <property type="component" value="Unassembled WGS sequence"/>
</dbReference>
<dbReference type="InterPro" id="IPR036890">
    <property type="entry name" value="HATPase_C_sf"/>
</dbReference>
<sequence>MIRPLSRADTYRGWLYALLGAATGLLTLPVATLVTAATPRDWPGPVRTTVLLAAWAALTAAAGCPRPARHACVRLANRLLGTALPAPVAAAEHPRVPHRTRTAAWLVLHALAGCVTAAVTAFALVVAVPLVAVWLKGGERITLLVPVDVAGGVRGAWTLPAAAALLALACCTAAATTALLRLLAPTLLGHRPDERLAALETQMRHLTHRNRLAQELHDSIGHTLTSSTIQAAVARELMDTDPAAARRALTGLEEASRAAMDDLDHVLGILRQERAPTAPPYALADLPALVDRVRHTGTDVRADLEGDLAAVPATVSREAYRIVQEGLTNALRHGDRSRIGLRVTVTAARLELEIANAVSGRARLARRSRHGQGVDGVVERVQLLRGEAYAGPDPEGTGWLLTARIPLRSAA</sequence>
<dbReference type="GO" id="GO:0000155">
    <property type="term" value="F:phosphorelay sensor kinase activity"/>
    <property type="evidence" value="ECO:0007669"/>
    <property type="project" value="InterPro"/>
</dbReference>
<protein>
    <recommendedName>
        <fullName evidence="2">histidine kinase</fullName>
        <ecNumber evidence="2">2.7.13.3</ecNumber>
    </recommendedName>
</protein>
<evidence type="ECO:0000256" key="8">
    <source>
        <dbReference type="ARBA" id="ARBA00023012"/>
    </source>
</evidence>
<proteinExistence type="predicted"/>
<accession>A0A939JQG4</accession>
<evidence type="ECO:0000256" key="1">
    <source>
        <dbReference type="ARBA" id="ARBA00000085"/>
    </source>
</evidence>
<reference evidence="11" key="1">
    <citation type="submission" date="2021-03" db="EMBL/GenBank/DDBJ databases">
        <title>Streptomyces strains.</title>
        <authorList>
            <person name="Lund M.B."/>
            <person name="Toerring T."/>
        </authorList>
    </citation>
    <scope>NUCLEOTIDE SEQUENCE</scope>
    <source>
        <strain evidence="11">JCM 4242</strain>
    </source>
</reference>
<evidence type="ECO:0000256" key="5">
    <source>
        <dbReference type="ARBA" id="ARBA00022741"/>
    </source>
</evidence>
<feature type="transmembrane region" description="Helical" evidence="9">
    <location>
        <begin position="103"/>
        <end position="135"/>
    </location>
</feature>
<evidence type="ECO:0000256" key="9">
    <source>
        <dbReference type="SAM" id="Phobius"/>
    </source>
</evidence>
<evidence type="ECO:0000313" key="11">
    <source>
        <dbReference type="EMBL" id="MBO0652529.1"/>
    </source>
</evidence>
<evidence type="ECO:0000256" key="2">
    <source>
        <dbReference type="ARBA" id="ARBA00012438"/>
    </source>
</evidence>
<dbReference type="CDD" id="cd16917">
    <property type="entry name" value="HATPase_UhpB-NarQ-NarX-like"/>
    <property type="match status" value="1"/>
</dbReference>
<dbReference type="Pfam" id="PF07730">
    <property type="entry name" value="HisKA_3"/>
    <property type="match status" value="1"/>
</dbReference>
<dbReference type="Gene3D" id="1.20.5.1930">
    <property type="match status" value="1"/>
</dbReference>
<dbReference type="EC" id="2.7.13.3" evidence="2"/>
<dbReference type="Gene3D" id="3.30.565.10">
    <property type="entry name" value="Histidine kinase-like ATPase, C-terminal domain"/>
    <property type="match status" value="1"/>
</dbReference>
<evidence type="ECO:0000256" key="3">
    <source>
        <dbReference type="ARBA" id="ARBA00022553"/>
    </source>
</evidence>
<keyword evidence="9" id="KW-1133">Transmembrane helix</keyword>
<dbReference type="EMBL" id="JAFMOF010000001">
    <property type="protein sequence ID" value="MBO0652529.1"/>
    <property type="molecule type" value="Genomic_DNA"/>
</dbReference>
<dbReference type="SUPFAM" id="SSF55874">
    <property type="entry name" value="ATPase domain of HSP90 chaperone/DNA topoisomerase II/histidine kinase"/>
    <property type="match status" value="1"/>
</dbReference>
<dbReference type="PANTHER" id="PTHR24421:SF10">
    <property type="entry name" value="NITRATE_NITRITE SENSOR PROTEIN NARQ"/>
    <property type="match status" value="1"/>
</dbReference>
<keyword evidence="4" id="KW-0808">Transferase</keyword>
<keyword evidence="6 11" id="KW-0418">Kinase</keyword>
<gene>
    <name evidence="11" type="ORF">J1792_06935</name>
</gene>
<organism evidence="11 12">
    <name type="scientific">Streptomyces triculaminicus</name>
    <dbReference type="NCBI Taxonomy" id="2816232"/>
    <lineage>
        <taxon>Bacteria</taxon>
        <taxon>Bacillati</taxon>
        <taxon>Actinomycetota</taxon>
        <taxon>Actinomycetes</taxon>
        <taxon>Kitasatosporales</taxon>
        <taxon>Streptomycetaceae</taxon>
        <taxon>Streptomyces</taxon>
    </lineage>
</organism>
<dbReference type="GO" id="GO:0016020">
    <property type="term" value="C:membrane"/>
    <property type="evidence" value="ECO:0007669"/>
    <property type="project" value="InterPro"/>
</dbReference>
<evidence type="ECO:0000259" key="10">
    <source>
        <dbReference type="Pfam" id="PF07730"/>
    </source>
</evidence>
<keyword evidence="9" id="KW-0812">Transmembrane</keyword>
<evidence type="ECO:0000256" key="4">
    <source>
        <dbReference type="ARBA" id="ARBA00022679"/>
    </source>
</evidence>
<dbReference type="InterPro" id="IPR050482">
    <property type="entry name" value="Sensor_HK_TwoCompSys"/>
</dbReference>
<keyword evidence="9" id="KW-0472">Membrane</keyword>
<keyword evidence="7" id="KW-0067">ATP-binding</keyword>
<keyword evidence="8" id="KW-0902">Two-component regulatory system</keyword>
<keyword evidence="5" id="KW-0547">Nucleotide-binding</keyword>
<feature type="domain" description="Signal transduction histidine kinase subgroup 3 dimerisation and phosphoacceptor" evidence="10">
    <location>
        <begin position="209"/>
        <end position="273"/>
    </location>
</feature>
<comment type="caution">
    <text evidence="11">The sequence shown here is derived from an EMBL/GenBank/DDBJ whole genome shotgun (WGS) entry which is preliminary data.</text>
</comment>
<evidence type="ECO:0000313" key="12">
    <source>
        <dbReference type="Proteomes" id="UP000664781"/>
    </source>
</evidence>
<keyword evidence="3" id="KW-0597">Phosphoprotein</keyword>
<dbReference type="GO" id="GO:0046983">
    <property type="term" value="F:protein dimerization activity"/>
    <property type="evidence" value="ECO:0007669"/>
    <property type="project" value="InterPro"/>
</dbReference>